<reference evidence="1 2" key="1">
    <citation type="journal article" date="2023" name="IScience">
        <title>Expanded male sex-determining region conserved during the evolution of homothallism in the green alga Volvox.</title>
        <authorList>
            <person name="Yamamoto K."/>
            <person name="Matsuzaki R."/>
            <person name="Mahakham W."/>
            <person name="Heman W."/>
            <person name="Sekimoto H."/>
            <person name="Kawachi M."/>
            <person name="Minakuchi Y."/>
            <person name="Toyoda A."/>
            <person name="Nozaki H."/>
        </authorList>
    </citation>
    <scope>NUCLEOTIDE SEQUENCE [LARGE SCALE GENOMIC DNA]</scope>
    <source>
        <strain evidence="1 2">NIES-4468</strain>
    </source>
</reference>
<dbReference type="SUPFAM" id="SSF52540">
    <property type="entry name" value="P-loop containing nucleoside triphosphate hydrolases"/>
    <property type="match status" value="1"/>
</dbReference>
<accession>A0ABQ5SFW9</accession>
<sequence>MALADKAAACDRILELFEDDADMCGTILARLWPLGVAEFSDLRDAWANVLGLPAEKIFLKRSFQGGGLSSPRRPAPRQFQLFWQALLGLPPIVAGSFLTLPSNVYLLGLRCWGSSLLVRHCYRRIFDRMMELHSSNMKRQFLITSTPGIGKSFFAVVLMCWLVQEKGVNTILLDFDSMKYLFTSNGTDIKVEVGSEMDFFDEAFDPKTWWIVDMATAVRRPGSTVLLATLDKQRYNDFVKLSGATTLYMPIWTDDEIEECRSRLYPSLTDAKVRELMWKWGNIPRYLLDKAMDEATQNKLEDVLKGCKWQDVIDCILAPDIAPQTSHNLVHLEVVGDHYRRKVMKPASPYVEMERKAGKDHITQMQNLVHLSMDTPALAATAGIFFERYAHRRLQEGGSFNVWQLGSSETACISQHLVSNWSPAAIFRRS</sequence>
<protein>
    <submittedName>
        <fullName evidence="1">Uncharacterized protein</fullName>
    </submittedName>
</protein>
<evidence type="ECO:0000313" key="2">
    <source>
        <dbReference type="Proteomes" id="UP001165090"/>
    </source>
</evidence>
<name>A0ABQ5SFW9_9CHLO</name>
<comment type="caution">
    <text evidence="1">The sequence shown here is derived from an EMBL/GenBank/DDBJ whole genome shotgun (WGS) entry which is preliminary data.</text>
</comment>
<dbReference type="EMBL" id="BSDZ01000080">
    <property type="protein sequence ID" value="GLI68559.1"/>
    <property type="molecule type" value="Genomic_DNA"/>
</dbReference>
<keyword evidence="2" id="KW-1185">Reference proteome</keyword>
<dbReference type="InterPro" id="IPR027417">
    <property type="entry name" value="P-loop_NTPase"/>
</dbReference>
<dbReference type="PANTHER" id="PTHR33129">
    <property type="entry name" value="PROTEIN KINASE DOMAIN-CONTAINING PROTEIN-RELATED"/>
    <property type="match status" value="1"/>
</dbReference>
<proteinExistence type="predicted"/>
<gene>
    <name evidence="1" type="ORF">VaNZ11_013022</name>
</gene>
<dbReference type="InterPro" id="IPR052980">
    <property type="entry name" value="Crinkler_effector"/>
</dbReference>
<dbReference type="Proteomes" id="UP001165090">
    <property type="component" value="Unassembled WGS sequence"/>
</dbReference>
<dbReference type="PANTHER" id="PTHR33129:SF1">
    <property type="entry name" value="ATP-BINDING PROTEIN"/>
    <property type="match status" value="1"/>
</dbReference>
<evidence type="ECO:0000313" key="1">
    <source>
        <dbReference type="EMBL" id="GLI68559.1"/>
    </source>
</evidence>
<organism evidence="1 2">
    <name type="scientific">Volvox africanus</name>
    <dbReference type="NCBI Taxonomy" id="51714"/>
    <lineage>
        <taxon>Eukaryota</taxon>
        <taxon>Viridiplantae</taxon>
        <taxon>Chlorophyta</taxon>
        <taxon>core chlorophytes</taxon>
        <taxon>Chlorophyceae</taxon>
        <taxon>CS clade</taxon>
        <taxon>Chlamydomonadales</taxon>
        <taxon>Volvocaceae</taxon>
        <taxon>Volvox</taxon>
    </lineage>
</organism>